<protein>
    <submittedName>
        <fullName evidence="7">Efflux RND transporter periplasmic adaptor subunit</fullName>
    </submittedName>
</protein>
<dbReference type="Gene3D" id="2.40.50.100">
    <property type="match status" value="1"/>
</dbReference>
<dbReference type="GeneID" id="69462118"/>
<dbReference type="Gene3D" id="1.10.287.470">
    <property type="entry name" value="Helix hairpin bin"/>
    <property type="match status" value="1"/>
</dbReference>
<evidence type="ECO:0000256" key="1">
    <source>
        <dbReference type="ARBA" id="ARBA00004519"/>
    </source>
</evidence>
<evidence type="ECO:0000313" key="8">
    <source>
        <dbReference type="Proteomes" id="UP000644140"/>
    </source>
</evidence>
<organism evidence="7 8">
    <name type="scientific">Acinetobacter bereziniae</name>
    <name type="common">Acinetobacter genomosp. 10</name>
    <dbReference type="NCBI Taxonomy" id="106648"/>
    <lineage>
        <taxon>Bacteria</taxon>
        <taxon>Pseudomonadati</taxon>
        <taxon>Pseudomonadota</taxon>
        <taxon>Gammaproteobacteria</taxon>
        <taxon>Moraxellales</taxon>
        <taxon>Moraxellaceae</taxon>
        <taxon>Acinetobacter</taxon>
    </lineage>
</organism>
<dbReference type="RefSeq" id="WP_004831261.1">
    <property type="nucleotide sequence ID" value="NZ_BKEF01000007.1"/>
</dbReference>
<accession>A0A8B5S4R9</accession>
<proteinExistence type="inferred from homology"/>
<dbReference type="Pfam" id="PF25944">
    <property type="entry name" value="Beta-barrel_RND"/>
    <property type="match status" value="1"/>
</dbReference>
<dbReference type="EMBL" id="CP092085">
    <property type="protein sequence ID" value="UUN96386.1"/>
    <property type="molecule type" value="Genomic_DNA"/>
</dbReference>
<dbReference type="AlphaFoldDB" id="A0A8B5S4R9"/>
<dbReference type="InterPro" id="IPR058624">
    <property type="entry name" value="MdtA-like_HH"/>
</dbReference>
<evidence type="ECO:0000259" key="4">
    <source>
        <dbReference type="Pfam" id="PF25917"/>
    </source>
</evidence>
<feature type="domain" description="Multidrug resistance protein MdtA-like C-terminal permuted SH3" evidence="6">
    <location>
        <begin position="307"/>
        <end position="365"/>
    </location>
</feature>
<gene>
    <name evidence="7" type="ORF">I9054_013485</name>
</gene>
<dbReference type="NCBIfam" id="TIGR01730">
    <property type="entry name" value="RND_mfp"/>
    <property type="match status" value="1"/>
</dbReference>
<evidence type="ECO:0000256" key="2">
    <source>
        <dbReference type="ARBA" id="ARBA00009477"/>
    </source>
</evidence>
<dbReference type="GO" id="GO:0005886">
    <property type="term" value="C:plasma membrane"/>
    <property type="evidence" value="ECO:0007669"/>
    <property type="project" value="UniProtKB-SubCell"/>
</dbReference>
<dbReference type="Pfam" id="PF25876">
    <property type="entry name" value="HH_MFP_RND"/>
    <property type="match status" value="1"/>
</dbReference>
<reference evidence="7" key="1">
    <citation type="submission" date="2022-02" db="EMBL/GenBank/DDBJ databases">
        <title>Characterization of Tn125 harboring carbapenem-resistant Acinetobacter bereziniae clinical isolates.</title>
        <authorList>
            <person name="Wong N.-K."/>
            <person name="Pan Q."/>
        </authorList>
    </citation>
    <scope>NUCLEOTIDE SEQUENCE</scope>
    <source>
        <strain evidence="7">GD03393</strain>
    </source>
</reference>
<dbReference type="InterPro" id="IPR058625">
    <property type="entry name" value="MdtA-like_BSH"/>
</dbReference>
<feature type="domain" description="Multidrug resistance protein MdtA-like barrel-sandwich hybrid" evidence="4">
    <location>
        <begin position="69"/>
        <end position="207"/>
    </location>
</feature>
<dbReference type="GO" id="GO:0046677">
    <property type="term" value="P:response to antibiotic"/>
    <property type="evidence" value="ECO:0007669"/>
    <property type="project" value="TreeGrafter"/>
</dbReference>
<comment type="subcellular location">
    <subcellularLocation>
        <location evidence="1">Cell inner membrane</location>
        <topology evidence="1">Lipid-anchor</topology>
    </subcellularLocation>
</comment>
<dbReference type="FunFam" id="2.40.420.20:FF:000001">
    <property type="entry name" value="Efflux RND transporter periplasmic adaptor subunit"/>
    <property type="match status" value="1"/>
</dbReference>
<dbReference type="InterPro" id="IPR058627">
    <property type="entry name" value="MdtA-like_C"/>
</dbReference>
<dbReference type="GO" id="GO:0022857">
    <property type="term" value="F:transmembrane transporter activity"/>
    <property type="evidence" value="ECO:0007669"/>
    <property type="project" value="InterPro"/>
</dbReference>
<dbReference type="InterPro" id="IPR006143">
    <property type="entry name" value="RND_pump_MFP"/>
</dbReference>
<comment type="similarity">
    <text evidence="2">Belongs to the membrane fusion protein (MFP) (TC 8.A.1) family.</text>
</comment>
<evidence type="ECO:0000259" key="5">
    <source>
        <dbReference type="Pfam" id="PF25944"/>
    </source>
</evidence>
<dbReference type="PANTHER" id="PTHR30158:SF10">
    <property type="entry name" value="CATION EFFLUX PUMP"/>
    <property type="match status" value="1"/>
</dbReference>
<name>A0A8B5S4R9_ACIBZ</name>
<dbReference type="Pfam" id="PF25967">
    <property type="entry name" value="RND-MFP_C"/>
    <property type="match status" value="1"/>
</dbReference>
<dbReference type="Gene3D" id="2.40.30.170">
    <property type="match status" value="1"/>
</dbReference>
<feature type="domain" description="Multidrug resistance protein MdtA-like alpha-helical hairpin" evidence="3">
    <location>
        <begin position="110"/>
        <end position="178"/>
    </location>
</feature>
<dbReference type="Pfam" id="PF25917">
    <property type="entry name" value="BSH_RND"/>
    <property type="match status" value="1"/>
</dbReference>
<dbReference type="Gene3D" id="2.40.420.20">
    <property type="match status" value="1"/>
</dbReference>
<dbReference type="InterPro" id="IPR058626">
    <property type="entry name" value="MdtA-like_b-barrel"/>
</dbReference>
<dbReference type="Proteomes" id="UP000644140">
    <property type="component" value="Chromosome"/>
</dbReference>
<dbReference type="SUPFAM" id="SSF111369">
    <property type="entry name" value="HlyD-like secretion proteins"/>
    <property type="match status" value="1"/>
</dbReference>
<evidence type="ECO:0000259" key="3">
    <source>
        <dbReference type="Pfam" id="PF25876"/>
    </source>
</evidence>
<feature type="domain" description="Multidrug resistance protein MdtA-like beta-barrel" evidence="5">
    <location>
        <begin position="218"/>
        <end position="301"/>
    </location>
</feature>
<dbReference type="PANTHER" id="PTHR30158">
    <property type="entry name" value="ACRA/E-RELATED COMPONENT OF DRUG EFFLUX TRANSPORTER"/>
    <property type="match status" value="1"/>
</dbReference>
<sequence>MKAKMIVVSIAVAAVISGGLIYNAQNQQSKTQAQAATAAPAPTVPVAEVITHELRPTAEYTGYLSAPQSVELRSRIGGVIERVSVPEGSYVQKGQTLFKIDPEPFQLALDIAQARLKAIDVQYKQAIADFNRANQLLASGAVSKKIYDDALATKNNRQAQVQEAHTAVDEAKLNLSYTNIKAPISGRVDRVLVTAGNLITGGNTSNTTLLTSIVSVNPLYVYFDLDEATLLKLKEQNKQGLLNLPIAMGLANTENHPYLGQLNFISNQVDQRTGTIRVRASVENKQGELSSGMFARIQLTTGANYPAILIDDQAVGSDQDKNYVLILGAGNKVEYRPVKLGAMFNGLRIIDQGLKSGEKIILKGLVGPGMQVNPNIVPMQDNTQQAKVANQGEK</sequence>
<evidence type="ECO:0000259" key="6">
    <source>
        <dbReference type="Pfam" id="PF25967"/>
    </source>
</evidence>
<evidence type="ECO:0000313" key="7">
    <source>
        <dbReference type="EMBL" id="UUN96386.1"/>
    </source>
</evidence>